<proteinExistence type="predicted"/>
<dbReference type="Gene3D" id="3.30.70.270">
    <property type="match status" value="1"/>
</dbReference>
<dbReference type="InterPro" id="IPR013783">
    <property type="entry name" value="Ig-like_fold"/>
</dbReference>
<evidence type="ECO:0000259" key="4">
    <source>
        <dbReference type="PROSITE" id="PS50887"/>
    </source>
</evidence>
<dbReference type="RefSeq" id="WP_316412172.1">
    <property type="nucleotide sequence ID" value="NZ_AP027080.1"/>
</dbReference>
<evidence type="ECO:0000256" key="2">
    <source>
        <dbReference type="ARBA" id="ARBA00034247"/>
    </source>
</evidence>
<evidence type="ECO:0000313" key="6">
    <source>
        <dbReference type="Proteomes" id="UP001238179"/>
    </source>
</evidence>
<dbReference type="CDD" id="cd01949">
    <property type="entry name" value="GGDEF"/>
    <property type="match status" value="1"/>
</dbReference>
<dbReference type="KEGG" id="msil:METEAL_26750"/>
<evidence type="ECO:0000256" key="1">
    <source>
        <dbReference type="ARBA" id="ARBA00012528"/>
    </source>
</evidence>
<protein>
    <recommendedName>
        <fullName evidence="1">diguanylate cyclase</fullName>
        <ecNumber evidence="1">2.7.7.65</ecNumber>
    </recommendedName>
</protein>
<dbReference type="InterPro" id="IPR015943">
    <property type="entry name" value="WD40/YVTN_repeat-like_dom_sf"/>
</dbReference>
<dbReference type="GO" id="GO:0043709">
    <property type="term" value="P:cell adhesion involved in single-species biofilm formation"/>
    <property type="evidence" value="ECO:0007669"/>
    <property type="project" value="TreeGrafter"/>
</dbReference>
<dbReference type="InterPro" id="IPR050469">
    <property type="entry name" value="Diguanylate_Cyclase"/>
</dbReference>
<dbReference type="InterPro" id="IPR011123">
    <property type="entry name" value="Y_Y_Y"/>
</dbReference>
<feature type="transmembrane region" description="Helical" evidence="3">
    <location>
        <begin position="721"/>
        <end position="739"/>
    </location>
</feature>
<dbReference type="EC" id="2.7.7.65" evidence="1"/>
<evidence type="ECO:0000256" key="3">
    <source>
        <dbReference type="SAM" id="Phobius"/>
    </source>
</evidence>
<dbReference type="Gene3D" id="2.60.40.10">
    <property type="entry name" value="Immunoglobulins"/>
    <property type="match status" value="1"/>
</dbReference>
<dbReference type="SUPFAM" id="SSF101898">
    <property type="entry name" value="NHL repeat"/>
    <property type="match status" value="1"/>
</dbReference>
<keyword evidence="3" id="KW-1133">Transmembrane helix</keyword>
<gene>
    <name evidence="5" type="ORF">METEAL_26750</name>
</gene>
<dbReference type="Gene3D" id="2.130.10.10">
    <property type="entry name" value="YVTN repeat-like/Quinoprotein amine dehydrogenase"/>
    <property type="match status" value="3"/>
</dbReference>
<dbReference type="InterPro" id="IPR029787">
    <property type="entry name" value="Nucleotide_cyclase"/>
</dbReference>
<feature type="domain" description="GGDEF" evidence="4">
    <location>
        <begin position="826"/>
        <end position="965"/>
    </location>
</feature>
<name>A0AA48GX55_9BACT</name>
<dbReference type="NCBIfam" id="TIGR00254">
    <property type="entry name" value="GGDEF"/>
    <property type="match status" value="1"/>
</dbReference>
<dbReference type="GO" id="GO:1902201">
    <property type="term" value="P:negative regulation of bacterial-type flagellum-dependent cell motility"/>
    <property type="evidence" value="ECO:0007669"/>
    <property type="project" value="TreeGrafter"/>
</dbReference>
<dbReference type="Pfam" id="PF00990">
    <property type="entry name" value="GGDEF"/>
    <property type="match status" value="1"/>
</dbReference>
<evidence type="ECO:0000313" key="5">
    <source>
        <dbReference type="EMBL" id="BDU73501.1"/>
    </source>
</evidence>
<dbReference type="Pfam" id="PF07494">
    <property type="entry name" value="Reg_prop"/>
    <property type="match status" value="1"/>
</dbReference>
<keyword evidence="6" id="KW-1185">Reference proteome</keyword>
<sequence length="1004" mass="110734">MPLLGAPAASRRVPPGVFSFQSFGVEEGLTNLGVYGFAQDAEGYLWAGTEDGLYRYDGHRFQLWGQSLKSSVIWEIAASPTGGLWVGTDDGIFRLEGRELRPEEGLPRQRAAFLALGPDGKALAAQGNVLYGRDAKGPMEPVRNFPEPILAGWASRDLKSLLLMTETRLWRRLKGQWTALELPPTFHGTGGKLLQDRSGRIFLRDRKSLWRGDAWGAPWVDLSTNLPSNAYNTYAPAEDSAGRIWVGTSKGLVCFDGDSAWTLGESKGLPGGWASLAFLDREGNLWVTSEGIHKLKGRSLWTNFGPHQGLPSPSVWDIGHSVDGRVFACTDSGVAVLKGETWTVLPGTEGRTLLSGGGNGRDALWFGGSGKNEAFNTVFRLDLKTNRVEKISIKPCKTSNLILTITSAPEGGAYLGSRTDGVFQVSREKGGWKTEPLPFPNRQAEERVNALRKAQDGGLWAAGEHGLFFLENRTWTRVGREQGLLGTNCASLARDPRGHMWVSYLDAKGISRLDRVNGAWRVVESRTQPEALFKDSILSMGFDPKGVLWLGTSGGMKRWDGKALDVFNKSDGLISQDPMANGLAIEPDGGLWQGFANGISYFQPRTYQGPPPPPVAKIQDITDLQGEHPVDEVNPRIPYAARTLSFHFSGLSFLNESRMVHEVRLVGLENEWRETRVYEARYPALPAGSYRFEVRSRFAEGQPGPVAGFSFQILPPWWGTWWFRTLSALAAGGLVLLGFRRRTAHLHRRNAALEAMVATRTRALESSKRDLEKANLALEEASLVDPLTGLHNRRFLDLSLPSDALQAQRAFREHLDAGADPLLHKEDILLFLLDIDHFKTVNDTHGHLAGDQVLKQLSGILRANTRATDSLVRWGGEEFLLVARRTRRAGASAIANGLLEAIRAYTFVLSGGVEFQKTWSIGFTPLPVHPRFPEMADWQQALKLADQCLYAAKNTGRDRWVGALMPPEADAAPLEGMKTWDLDWAASKGLMDITSSEPGFRWPE</sequence>
<keyword evidence="3" id="KW-0472">Membrane</keyword>
<comment type="catalytic activity">
    <reaction evidence="2">
        <text>2 GTP = 3',3'-c-di-GMP + 2 diphosphate</text>
        <dbReference type="Rhea" id="RHEA:24898"/>
        <dbReference type="ChEBI" id="CHEBI:33019"/>
        <dbReference type="ChEBI" id="CHEBI:37565"/>
        <dbReference type="ChEBI" id="CHEBI:58805"/>
        <dbReference type="EC" id="2.7.7.65"/>
    </reaction>
</comment>
<accession>A0AA48GX55</accession>
<dbReference type="GO" id="GO:0005886">
    <property type="term" value="C:plasma membrane"/>
    <property type="evidence" value="ECO:0007669"/>
    <property type="project" value="TreeGrafter"/>
</dbReference>
<dbReference type="PANTHER" id="PTHR45138">
    <property type="entry name" value="REGULATORY COMPONENTS OF SENSORY TRANSDUCTION SYSTEM"/>
    <property type="match status" value="1"/>
</dbReference>
<dbReference type="Proteomes" id="UP001238179">
    <property type="component" value="Chromosome"/>
</dbReference>
<dbReference type="EMBL" id="AP027080">
    <property type="protein sequence ID" value="BDU73501.1"/>
    <property type="molecule type" value="Genomic_DNA"/>
</dbReference>
<dbReference type="InterPro" id="IPR043128">
    <property type="entry name" value="Rev_trsase/Diguanyl_cyclase"/>
</dbReference>
<dbReference type="Pfam" id="PF07495">
    <property type="entry name" value="Y_Y_Y"/>
    <property type="match status" value="1"/>
</dbReference>
<keyword evidence="3" id="KW-0812">Transmembrane</keyword>
<dbReference type="SMART" id="SM00267">
    <property type="entry name" value="GGDEF"/>
    <property type="match status" value="1"/>
</dbReference>
<reference evidence="6" key="1">
    <citation type="journal article" date="2023" name="Int. J. Syst. Evol. Microbiol.">
        <title>Mesoterricola silvestris gen. nov., sp. nov., Mesoterricola sediminis sp. nov., Geothrix oryzae sp. nov., Geothrix edaphica sp. nov., Geothrix rubra sp. nov., and Geothrix limicola sp. nov., six novel members of Acidobacteriota isolated from soils.</title>
        <authorList>
            <person name="Itoh H."/>
            <person name="Sugisawa Y."/>
            <person name="Mise K."/>
            <person name="Xu Z."/>
            <person name="Kuniyasu M."/>
            <person name="Ushijima N."/>
            <person name="Kawano K."/>
            <person name="Kobayashi E."/>
            <person name="Shiratori Y."/>
            <person name="Masuda Y."/>
            <person name="Senoo K."/>
        </authorList>
    </citation>
    <scope>NUCLEOTIDE SEQUENCE [LARGE SCALE GENOMIC DNA]</scope>
    <source>
        <strain evidence="6">W79</strain>
    </source>
</reference>
<dbReference type="GO" id="GO:0052621">
    <property type="term" value="F:diguanylate cyclase activity"/>
    <property type="evidence" value="ECO:0007669"/>
    <property type="project" value="UniProtKB-EC"/>
</dbReference>
<dbReference type="SUPFAM" id="SSF63829">
    <property type="entry name" value="Calcium-dependent phosphotriesterase"/>
    <property type="match status" value="1"/>
</dbReference>
<dbReference type="SUPFAM" id="SSF55073">
    <property type="entry name" value="Nucleotide cyclase"/>
    <property type="match status" value="1"/>
</dbReference>
<dbReference type="PANTHER" id="PTHR45138:SF9">
    <property type="entry name" value="DIGUANYLATE CYCLASE DGCM-RELATED"/>
    <property type="match status" value="1"/>
</dbReference>
<dbReference type="InterPro" id="IPR011110">
    <property type="entry name" value="Reg_prop"/>
</dbReference>
<dbReference type="AlphaFoldDB" id="A0AA48GX55"/>
<dbReference type="PROSITE" id="PS50887">
    <property type="entry name" value="GGDEF"/>
    <property type="match status" value="1"/>
</dbReference>
<dbReference type="InterPro" id="IPR000160">
    <property type="entry name" value="GGDEF_dom"/>
</dbReference>
<organism evidence="5 6">
    <name type="scientific">Mesoterricola silvestris</name>
    <dbReference type="NCBI Taxonomy" id="2927979"/>
    <lineage>
        <taxon>Bacteria</taxon>
        <taxon>Pseudomonadati</taxon>
        <taxon>Acidobacteriota</taxon>
        <taxon>Holophagae</taxon>
        <taxon>Holophagales</taxon>
        <taxon>Holophagaceae</taxon>
        <taxon>Mesoterricola</taxon>
    </lineage>
</organism>